<keyword evidence="1" id="KW-1133">Transmembrane helix</keyword>
<evidence type="ECO:0000313" key="4">
    <source>
        <dbReference type="Proteomes" id="UP000008694"/>
    </source>
</evidence>
<dbReference type="AlphaFoldDB" id="D7LVM8"/>
<reference evidence="4" key="1">
    <citation type="journal article" date="2011" name="Nat. Genet.">
        <title>The Arabidopsis lyrata genome sequence and the basis of rapid genome size change.</title>
        <authorList>
            <person name="Hu T.T."/>
            <person name="Pattyn P."/>
            <person name="Bakker E.G."/>
            <person name="Cao J."/>
            <person name="Cheng J.-F."/>
            <person name="Clark R.M."/>
            <person name="Fahlgren N."/>
            <person name="Fawcett J.A."/>
            <person name="Grimwood J."/>
            <person name="Gundlach H."/>
            <person name="Haberer G."/>
            <person name="Hollister J.D."/>
            <person name="Ossowski S."/>
            <person name="Ottilar R.P."/>
            <person name="Salamov A.A."/>
            <person name="Schneeberger K."/>
            <person name="Spannagl M."/>
            <person name="Wang X."/>
            <person name="Yang L."/>
            <person name="Nasrallah M.E."/>
            <person name="Bergelson J."/>
            <person name="Carrington J.C."/>
            <person name="Gaut B.S."/>
            <person name="Schmutz J."/>
            <person name="Mayer K.F.X."/>
            <person name="Van de Peer Y."/>
            <person name="Grigoriev I.V."/>
            <person name="Nordborg M."/>
            <person name="Weigel D."/>
            <person name="Guo Y.-L."/>
        </authorList>
    </citation>
    <scope>NUCLEOTIDE SEQUENCE [LARGE SCALE GENOMIC DNA]</scope>
    <source>
        <strain evidence="4">cv. MN47</strain>
    </source>
</reference>
<dbReference type="STRING" id="81972.D7LVM8"/>
<dbReference type="Proteomes" id="UP000008694">
    <property type="component" value="Unassembled WGS sequence"/>
</dbReference>
<organism evidence="4">
    <name type="scientific">Arabidopsis lyrata subsp. lyrata</name>
    <name type="common">Lyre-leaved rock-cress</name>
    <dbReference type="NCBI Taxonomy" id="81972"/>
    <lineage>
        <taxon>Eukaryota</taxon>
        <taxon>Viridiplantae</taxon>
        <taxon>Streptophyta</taxon>
        <taxon>Embryophyta</taxon>
        <taxon>Tracheophyta</taxon>
        <taxon>Spermatophyta</taxon>
        <taxon>Magnoliopsida</taxon>
        <taxon>eudicotyledons</taxon>
        <taxon>Gunneridae</taxon>
        <taxon>Pentapetalae</taxon>
        <taxon>rosids</taxon>
        <taxon>malvids</taxon>
        <taxon>Brassicales</taxon>
        <taxon>Brassicaceae</taxon>
        <taxon>Camelineae</taxon>
        <taxon>Arabidopsis</taxon>
    </lineage>
</organism>
<name>D7LVM8_ARALL</name>
<keyword evidence="1" id="KW-0812">Transmembrane</keyword>
<evidence type="ECO:0000256" key="1">
    <source>
        <dbReference type="SAM" id="Phobius"/>
    </source>
</evidence>
<dbReference type="PANTHER" id="PTHR33389">
    <property type="entry name" value="FAMILY PROTEIN, PUTATIVE (DUF2921)-RELATED"/>
    <property type="match status" value="1"/>
</dbReference>
<sequence>MATFWPPSSSSNYPSIFLYLQSYPFLFFLLFLTTSATSLTLASLVNPHSYISPRVPYSDHCNHIVPESPIDPSPSAVFSRASLAFDVSFFSGGDSFFNRYQSQNGDVKSARFRPMSIRKTLGDGKIYKVEDKLTLQISKTSAFSSYYGGDFGKKKLQVTHIDGRSSWGGASFDFSGFWSESTGQVCMVGSTQVLSVEGTDLKSFDARLMLNYSNESNIYGSLVKGVLESVNSQNYISYIQVDVQIVFCSHLWWLYSHFAVQLSSAVQWSTSVQLSSAVQWSTSAQSFCCTVILLYSCLLLYNGLHLYSHSAVQLFSVQWSTSVQ</sequence>
<dbReference type="PANTHER" id="PTHR33389:SF22">
    <property type="entry name" value="FAMILY PROTEIN, PUTATIVE (DUF2921)-RELATED"/>
    <property type="match status" value="1"/>
</dbReference>
<dbReference type="InterPro" id="IPR057425">
    <property type="entry name" value="DUF2921_N"/>
</dbReference>
<evidence type="ECO:0000313" key="3">
    <source>
        <dbReference type="EMBL" id="EFH54388.1"/>
    </source>
</evidence>
<proteinExistence type="predicted"/>
<gene>
    <name evidence="3" type="ORF">ARALYDRAFT_348782</name>
</gene>
<keyword evidence="4" id="KW-1185">Reference proteome</keyword>
<dbReference type="Gramene" id="fgenesh1_pg.C_scaffold_5002174">
    <property type="protein sequence ID" value="fgenesh1_pg.C_scaffold_5002174"/>
    <property type="gene ID" value="fgenesh1_pg.C_scaffold_5002174"/>
</dbReference>
<feature type="transmembrane region" description="Helical" evidence="1">
    <location>
        <begin position="20"/>
        <end position="45"/>
    </location>
</feature>
<accession>D7LVM8</accession>
<feature type="domain" description="DUF2921" evidence="2">
    <location>
        <begin position="57"/>
        <end position="237"/>
    </location>
</feature>
<dbReference type="EMBL" id="GL348717">
    <property type="protein sequence ID" value="EFH54388.1"/>
    <property type="molecule type" value="Genomic_DNA"/>
</dbReference>
<dbReference type="Pfam" id="PF25333">
    <property type="entry name" value="DUF2921_N"/>
    <property type="match status" value="1"/>
</dbReference>
<evidence type="ECO:0000259" key="2">
    <source>
        <dbReference type="Pfam" id="PF25333"/>
    </source>
</evidence>
<keyword evidence="1" id="KW-0472">Membrane</keyword>
<dbReference type="HOGENOM" id="CLU_858817_0_0_1"/>
<protein>
    <recommendedName>
        <fullName evidence="2">DUF2921 domain-containing protein</fullName>
    </recommendedName>
</protein>